<dbReference type="PANTHER" id="PTHR44846:SF12">
    <property type="entry name" value="HTH-TYPE TRANSCRIPTIONAL REGULATOR TRER"/>
    <property type="match status" value="1"/>
</dbReference>
<organism evidence="8 10">
    <name type="scientific">Clostridium tepidum</name>
    <dbReference type="NCBI Taxonomy" id="1962263"/>
    <lineage>
        <taxon>Bacteria</taxon>
        <taxon>Bacillati</taxon>
        <taxon>Bacillota</taxon>
        <taxon>Clostridia</taxon>
        <taxon>Eubacteriales</taxon>
        <taxon>Clostridiaceae</taxon>
        <taxon>Clostridium</taxon>
    </lineage>
</organism>
<keyword evidence="9" id="KW-1185">Reference proteome</keyword>
<feature type="domain" description="HTH gntR-type" evidence="6">
    <location>
        <begin position="2"/>
        <end position="70"/>
    </location>
</feature>
<dbReference type="GO" id="GO:0003677">
    <property type="term" value="F:DNA binding"/>
    <property type="evidence" value="ECO:0007669"/>
    <property type="project" value="UniProtKB-UniRule"/>
</dbReference>
<dbReference type="NCBIfam" id="TIGR02404">
    <property type="entry name" value="trehalos_R_Bsub"/>
    <property type="match status" value="1"/>
</dbReference>
<evidence type="ECO:0000313" key="10">
    <source>
        <dbReference type="Proteomes" id="UP000190256"/>
    </source>
</evidence>
<evidence type="ECO:0000256" key="3">
    <source>
        <dbReference type="ARBA" id="ARBA00023125"/>
    </source>
</evidence>
<dbReference type="InterPro" id="IPR036388">
    <property type="entry name" value="WH-like_DNA-bd_sf"/>
</dbReference>
<dbReference type="InterPro" id="IPR028978">
    <property type="entry name" value="Chorismate_lyase_/UTRA_dom_sf"/>
</dbReference>
<accession>A0A1S9I3G9</accession>
<dbReference type="Pfam" id="PF00392">
    <property type="entry name" value="GntR"/>
    <property type="match status" value="1"/>
</dbReference>
<evidence type="ECO:0000259" key="6">
    <source>
        <dbReference type="PROSITE" id="PS50949"/>
    </source>
</evidence>
<dbReference type="FunFam" id="3.40.1410.10:FF:000008">
    <property type="entry name" value="Transcriptional regulator, GntR family"/>
    <property type="match status" value="1"/>
</dbReference>
<dbReference type="InterPro" id="IPR011663">
    <property type="entry name" value="UTRA"/>
</dbReference>
<dbReference type="PRINTS" id="PR00035">
    <property type="entry name" value="HTHGNTR"/>
</dbReference>
<protein>
    <recommendedName>
        <fullName evidence="5">Trehalose operon repressor</fullName>
    </recommendedName>
</protein>
<evidence type="ECO:0000313" key="7">
    <source>
        <dbReference type="EMBL" id="OOO63229.1"/>
    </source>
</evidence>
<dbReference type="InterPro" id="IPR050679">
    <property type="entry name" value="Bact_HTH_transcr_reg"/>
</dbReference>
<keyword evidence="2" id="KW-0805">Transcription regulation</keyword>
<keyword evidence="4" id="KW-0804">Transcription</keyword>
<evidence type="ECO:0000256" key="2">
    <source>
        <dbReference type="ARBA" id="ARBA00023015"/>
    </source>
</evidence>
<dbReference type="PROSITE" id="PS50949">
    <property type="entry name" value="HTH_GNTR"/>
    <property type="match status" value="1"/>
</dbReference>
<evidence type="ECO:0000313" key="9">
    <source>
        <dbReference type="Proteomes" id="UP000190206"/>
    </source>
</evidence>
<sequence length="236" mass="27876">MESKYLTIYNEILNKIETNKIQSGEKLSSENEMMKEYNVSRDTIRKALNLLESNGYIQKVKGKGSFVLDINKFDFPVSGLTSFKELSTKMGVESNTLVKELKLIKPNNFLIKQLNLSKNDEVWKVIRVREIDNKKIILDKDFFNKKYVPLLTKNICENSIYEYLENELGLKISFAKKEITMQQATDEDKAYLDFEKYNMIVVVKNHIYLDDMSLFQYTESRHRPDKFKFVEFARRK</sequence>
<dbReference type="AlphaFoldDB" id="A0A1S9I3G9"/>
<dbReference type="RefSeq" id="WP_078022868.1">
    <property type="nucleotide sequence ID" value="NZ_JADPGM010000001.1"/>
</dbReference>
<dbReference type="InterPro" id="IPR036390">
    <property type="entry name" value="WH_DNA-bd_sf"/>
</dbReference>
<dbReference type="InterPro" id="IPR012770">
    <property type="entry name" value="TreR"/>
</dbReference>
<dbReference type="EMBL" id="MRAD01000002">
    <property type="protein sequence ID" value="OOO63229.1"/>
    <property type="molecule type" value="Genomic_DNA"/>
</dbReference>
<dbReference type="EMBL" id="MRAE01000025">
    <property type="protein sequence ID" value="OOO64849.1"/>
    <property type="molecule type" value="Genomic_DNA"/>
</dbReference>
<dbReference type="SUPFAM" id="SSF64288">
    <property type="entry name" value="Chorismate lyase-like"/>
    <property type="match status" value="1"/>
</dbReference>
<gene>
    <name evidence="7" type="ORF">BS637_02160</name>
    <name evidence="8" type="ORF">BS638_10040</name>
</gene>
<evidence type="ECO:0000256" key="5">
    <source>
        <dbReference type="NCBIfam" id="TIGR02404"/>
    </source>
</evidence>
<dbReference type="STRING" id="1962263.BS637_02160"/>
<dbReference type="Proteomes" id="UP000190206">
    <property type="component" value="Unassembled WGS sequence"/>
</dbReference>
<dbReference type="GO" id="GO:0003700">
    <property type="term" value="F:DNA-binding transcription factor activity"/>
    <property type="evidence" value="ECO:0007669"/>
    <property type="project" value="UniProtKB-UniRule"/>
</dbReference>
<dbReference type="SMART" id="SM00866">
    <property type="entry name" value="UTRA"/>
    <property type="match status" value="1"/>
</dbReference>
<keyword evidence="3" id="KW-0238">DNA-binding</keyword>
<dbReference type="CDD" id="cd07377">
    <property type="entry name" value="WHTH_GntR"/>
    <property type="match status" value="1"/>
</dbReference>
<dbReference type="PANTHER" id="PTHR44846">
    <property type="entry name" value="MANNOSYL-D-GLYCERATE TRANSPORT/METABOLISM SYSTEM REPRESSOR MNGR-RELATED"/>
    <property type="match status" value="1"/>
</dbReference>
<comment type="caution">
    <text evidence="8">The sequence shown here is derived from an EMBL/GenBank/DDBJ whole genome shotgun (WGS) entry which is preliminary data.</text>
</comment>
<dbReference type="Gene3D" id="1.10.10.10">
    <property type="entry name" value="Winged helix-like DNA-binding domain superfamily/Winged helix DNA-binding domain"/>
    <property type="match status" value="1"/>
</dbReference>
<dbReference type="SUPFAM" id="SSF46785">
    <property type="entry name" value="Winged helix' DNA-binding domain"/>
    <property type="match status" value="1"/>
</dbReference>
<name>A0A1S9I3G9_9CLOT</name>
<keyword evidence="1" id="KW-0678">Repressor</keyword>
<dbReference type="GO" id="GO:0045892">
    <property type="term" value="P:negative regulation of DNA-templated transcription"/>
    <property type="evidence" value="ECO:0007669"/>
    <property type="project" value="TreeGrafter"/>
</dbReference>
<evidence type="ECO:0000256" key="1">
    <source>
        <dbReference type="ARBA" id="ARBA00022491"/>
    </source>
</evidence>
<dbReference type="OrthoDB" id="9816541at2"/>
<dbReference type="Pfam" id="PF07702">
    <property type="entry name" value="UTRA"/>
    <property type="match status" value="1"/>
</dbReference>
<dbReference type="InterPro" id="IPR000524">
    <property type="entry name" value="Tscrpt_reg_HTH_GntR"/>
</dbReference>
<evidence type="ECO:0000256" key="4">
    <source>
        <dbReference type="ARBA" id="ARBA00023163"/>
    </source>
</evidence>
<dbReference type="SMART" id="SM00345">
    <property type="entry name" value="HTH_GNTR"/>
    <property type="match status" value="1"/>
</dbReference>
<proteinExistence type="predicted"/>
<dbReference type="Proteomes" id="UP000190256">
    <property type="component" value="Unassembled WGS sequence"/>
</dbReference>
<reference evidence="8 10" key="1">
    <citation type="submission" date="2016-12" db="EMBL/GenBank/DDBJ databases">
        <title>Clostridium tepidum sp. nov., a close relative of Clostridium sporogenes and Clostridium botulinum Group I.</title>
        <authorList>
            <person name="Dobritsa A.P."/>
            <person name="Kutumbaka K.K."/>
            <person name="Werner K."/>
            <person name="Wiedmann M."/>
            <person name="Asmus A."/>
            <person name="Samadpour M."/>
        </authorList>
    </citation>
    <scope>NUCLEOTIDE SEQUENCE [LARGE SCALE GENOMIC DNA]</scope>
    <source>
        <strain evidence="8 10">IEH 97212</strain>
    </source>
</reference>
<evidence type="ECO:0000313" key="8">
    <source>
        <dbReference type="EMBL" id="OOO64849.1"/>
    </source>
</evidence>
<dbReference type="Gene3D" id="3.40.1410.10">
    <property type="entry name" value="Chorismate lyase-like"/>
    <property type="match status" value="1"/>
</dbReference>
<reference evidence="7 9" key="2">
    <citation type="submission" date="2016-12" db="EMBL/GenBank/DDBJ databases">
        <title>Clostridium tepidum sp. nov., a close relative of Clostridium sporogenes and Clostridium botulinum Group I.</title>
        <authorList>
            <person name="Dobritsa A.P."/>
            <person name="Kutumbaka K."/>
            <person name="Werner K."/>
            <person name="Samadpour M."/>
        </authorList>
    </citation>
    <scope>NUCLEOTIDE SEQUENCE [LARGE SCALE GENOMIC DNA]</scope>
    <source>
        <strain evidence="7 9">PE</strain>
    </source>
</reference>